<feature type="compositionally biased region" description="Basic and acidic residues" evidence="1">
    <location>
        <begin position="171"/>
        <end position="191"/>
    </location>
</feature>
<feature type="compositionally biased region" description="Gly residues" evidence="1">
    <location>
        <begin position="130"/>
        <end position="144"/>
    </location>
</feature>
<feature type="chain" id="PRO_5034314231" evidence="2">
    <location>
        <begin position="20"/>
        <end position="301"/>
    </location>
</feature>
<feature type="region of interest" description="Disordered" evidence="1">
    <location>
        <begin position="55"/>
        <end position="211"/>
    </location>
</feature>
<feature type="compositionally biased region" description="Basic residues" evidence="1">
    <location>
        <begin position="192"/>
        <end position="205"/>
    </location>
</feature>
<gene>
    <name evidence="3" type="primary">REEP5</name>
</gene>
<name>A0A8D2MU19_ZONAL</name>
<proteinExistence type="predicted"/>
<accession>A0A8D2MU19</accession>
<evidence type="ECO:0000256" key="1">
    <source>
        <dbReference type="SAM" id="MobiDB-lite"/>
    </source>
</evidence>
<reference evidence="3" key="1">
    <citation type="submission" date="2025-08" db="UniProtKB">
        <authorList>
            <consortium name="Ensembl"/>
        </authorList>
    </citation>
    <scope>IDENTIFICATION</scope>
</reference>
<reference evidence="3" key="2">
    <citation type="submission" date="2025-09" db="UniProtKB">
        <authorList>
            <consortium name="Ensembl"/>
        </authorList>
    </citation>
    <scope>IDENTIFICATION</scope>
</reference>
<feature type="compositionally biased region" description="Basic residues" evidence="1">
    <location>
        <begin position="69"/>
        <end position="82"/>
    </location>
</feature>
<evidence type="ECO:0000313" key="4">
    <source>
        <dbReference type="Proteomes" id="UP000694413"/>
    </source>
</evidence>
<dbReference type="AlphaFoldDB" id="A0A8D2MU19"/>
<evidence type="ECO:0000256" key="2">
    <source>
        <dbReference type="SAM" id="SignalP"/>
    </source>
</evidence>
<protein>
    <submittedName>
        <fullName evidence="3">Receptor accessory protein 5</fullName>
    </submittedName>
</protein>
<keyword evidence="4" id="KW-1185">Reference proteome</keyword>
<organism evidence="3 4">
    <name type="scientific">Zonotrichia albicollis</name>
    <name type="common">White-throated sparrow</name>
    <name type="synonym">Fringilla albicollis</name>
    <dbReference type="NCBI Taxonomy" id="44394"/>
    <lineage>
        <taxon>Eukaryota</taxon>
        <taxon>Metazoa</taxon>
        <taxon>Chordata</taxon>
        <taxon>Craniata</taxon>
        <taxon>Vertebrata</taxon>
        <taxon>Euteleostomi</taxon>
        <taxon>Archelosauria</taxon>
        <taxon>Archosauria</taxon>
        <taxon>Dinosauria</taxon>
        <taxon>Saurischia</taxon>
        <taxon>Theropoda</taxon>
        <taxon>Coelurosauria</taxon>
        <taxon>Aves</taxon>
        <taxon>Neognathae</taxon>
        <taxon>Neoaves</taxon>
        <taxon>Telluraves</taxon>
        <taxon>Australaves</taxon>
        <taxon>Passeriformes</taxon>
        <taxon>Passerellidae</taxon>
        <taxon>Zonotrichia</taxon>
    </lineage>
</organism>
<dbReference type="Ensembl" id="ENSZALT00000016403.1">
    <property type="protein sequence ID" value="ENSZALP00000011895.1"/>
    <property type="gene ID" value="ENSZALG00000010026.1"/>
</dbReference>
<dbReference type="Proteomes" id="UP000694413">
    <property type="component" value="Unassembled WGS sequence"/>
</dbReference>
<sequence>FWGWGDILALVGHWSRLRAWPPHLAVLTQGSCLFDSLNKAHHSCGDICPWPPSRIKNLPQPAGQEGRKAARGHGLRTPRPRPPKAAGDRDRVRLGRARPQPSISRRGGLGGGPLPAEDGSRALATAPGRGATGPGAGCRGGAAGSSGLRLGAERRHQRHGRGDAAALRPLPAREELHDRRARADREQDRRQPHLHRHRHPRRRGRVPGGGIRRVPALQHHRLRLPRLHLCGFLLWCMAPSPSNGAEFLYHRIIRPFFLKHEAQLDSVVQDLKDKAAETADTITKEAKKATVNLLGEEKKST</sequence>
<evidence type="ECO:0000313" key="3">
    <source>
        <dbReference type="Ensembl" id="ENSZALP00000011895.1"/>
    </source>
</evidence>
<feature type="signal peptide" evidence="2">
    <location>
        <begin position="1"/>
        <end position="19"/>
    </location>
</feature>
<keyword evidence="2" id="KW-0732">Signal</keyword>